<dbReference type="RefSeq" id="XP_045951036.1">
    <property type="nucleotide sequence ID" value="XM_046098953.1"/>
</dbReference>
<keyword evidence="7" id="KW-1015">Disulfide bond</keyword>
<dbReference type="SMART" id="SM01110">
    <property type="entry name" value="Cutinase"/>
    <property type="match status" value="1"/>
</dbReference>
<dbReference type="GeneID" id="70127845"/>
<keyword evidence="10" id="KW-1185">Reference proteome</keyword>
<dbReference type="EMBL" id="JAGPXC010000014">
    <property type="protein sequence ID" value="KAH6639962.1"/>
    <property type="molecule type" value="Genomic_DNA"/>
</dbReference>
<gene>
    <name evidence="9" type="ORF">BKA67DRAFT_528547</name>
</gene>
<evidence type="ECO:0000256" key="4">
    <source>
        <dbReference type="ARBA" id="ARBA00022525"/>
    </source>
</evidence>
<evidence type="ECO:0000256" key="5">
    <source>
        <dbReference type="ARBA" id="ARBA00022729"/>
    </source>
</evidence>
<sequence>MTTTDCAAVHLFLARGNTEPYPGRQSVLVAEVCDRVADCDYEDIVFKDGADDVYSESIYEGATNGYNQVNAYNARCPDAKLVISGYSQGGHVVSDILAGGGGSFFGSTEPGETPAVSASSAAGKAIKAVTTFGNVRHTPDQPYNYGTGSANTSSNPRDEAQQAILLTYANVWRDYCQIGDPVCAHGDVRTDHTNYFDLFTYGAAEWIVSKLS</sequence>
<evidence type="ECO:0000313" key="9">
    <source>
        <dbReference type="EMBL" id="KAH6639962.1"/>
    </source>
</evidence>
<dbReference type="InterPro" id="IPR000675">
    <property type="entry name" value="Cutinase/axe"/>
</dbReference>
<dbReference type="InterPro" id="IPR029058">
    <property type="entry name" value="AB_hydrolase_fold"/>
</dbReference>
<dbReference type="Proteomes" id="UP000758603">
    <property type="component" value="Unassembled WGS sequence"/>
</dbReference>
<feature type="non-terminal residue" evidence="9">
    <location>
        <position position="1"/>
    </location>
</feature>
<dbReference type="Gene3D" id="3.40.50.1820">
    <property type="entry name" value="alpha/beta hydrolase"/>
    <property type="match status" value="1"/>
</dbReference>
<dbReference type="OrthoDB" id="2586582at2759"/>
<protein>
    <recommendedName>
        <fullName evidence="8">Cutinase</fullName>
        <ecNumber evidence="8">3.1.1.74</ecNumber>
    </recommendedName>
</protein>
<proteinExistence type="inferred from homology"/>
<evidence type="ECO:0000256" key="6">
    <source>
        <dbReference type="ARBA" id="ARBA00022801"/>
    </source>
</evidence>
<keyword evidence="3 8" id="KW-0719">Serine esterase</keyword>
<evidence type="ECO:0000256" key="7">
    <source>
        <dbReference type="ARBA" id="ARBA00023157"/>
    </source>
</evidence>
<evidence type="ECO:0000256" key="3">
    <source>
        <dbReference type="ARBA" id="ARBA00022487"/>
    </source>
</evidence>
<evidence type="ECO:0000313" key="10">
    <source>
        <dbReference type="Proteomes" id="UP000758603"/>
    </source>
</evidence>
<dbReference type="Pfam" id="PF01083">
    <property type="entry name" value="Cutinase"/>
    <property type="match status" value="1"/>
</dbReference>
<dbReference type="InterPro" id="IPR043580">
    <property type="entry name" value="CUTINASE_1"/>
</dbReference>
<dbReference type="SUPFAM" id="SSF53474">
    <property type="entry name" value="alpha/beta-Hydrolases"/>
    <property type="match status" value="1"/>
</dbReference>
<dbReference type="PANTHER" id="PTHR33630">
    <property type="entry name" value="CUTINASE RV1984C-RELATED-RELATED"/>
    <property type="match status" value="1"/>
</dbReference>
<reference evidence="9" key="1">
    <citation type="journal article" date="2021" name="Nat. Commun.">
        <title>Genetic determinants of endophytism in the Arabidopsis root mycobiome.</title>
        <authorList>
            <person name="Mesny F."/>
            <person name="Miyauchi S."/>
            <person name="Thiergart T."/>
            <person name="Pickel B."/>
            <person name="Atanasova L."/>
            <person name="Karlsson M."/>
            <person name="Huettel B."/>
            <person name="Barry K.W."/>
            <person name="Haridas S."/>
            <person name="Chen C."/>
            <person name="Bauer D."/>
            <person name="Andreopoulos W."/>
            <person name="Pangilinan J."/>
            <person name="LaButti K."/>
            <person name="Riley R."/>
            <person name="Lipzen A."/>
            <person name="Clum A."/>
            <person name="Drula E."/>
            <person name="Henrissat B."/>
            <person name="Kohler A."/>
            <person name="Grigoriev I.V."/>
            <person name="Martin F.M."/>
            <person name="Hacquard S."/>
        </authorList>
    </citation>
    <scope>NUCLEOTIDE SEQUENCE</scope>
    <source>
        <strain evidence="9">MPI-SDFR-AT-0073</strain>
    </source>
</reference>
<dbReference type="AlphaFoldDB" id="A0A9P8UA70"/>
<keyword evidence="4 8" id="KW-0964">Secreted</keyword>
<evidence type="ECO:0000256" key="1">
    <source>
        <dbReference type="ARBA" id="ARBA00004613"/>
    </source>
</evidence>
<comment type="function">
    <text evidence="8">Catalyzes the hydrolysis of complex carboxylic polyesters found in the cell wall of plants. Degrades cutin, a macromolecule that forms the structure of the plant cuticle.</text>
</comment>
<comment type="similarity">
    <text evidence="2 8">Belongs to the cutinase family.</text>
</comment>
<name>A0A9P8UA70_9PEZI</name>
<dbReference type="PROSITE" id="PS00155">
    <property type="entry name" value="CUTINASE_1"/>
    <property type="match status" value="1"/>
</dbReference>
<organism evidence="9 10">
    <name type="scientific">Truncatella angustata</name>
    <dbReference type="NCBI Taxonomy" id="152316"/>
    <lineage>
        <taxon>Eukaryota</taxon>
        <taxon>Fungi</taxon>
        <taxon>Dikarya</taxon>
        <taxon>Ascomycota</taxon>
        <taxon>Pezizomycotina</taxon>
        <taxon>Sordariomycetes</taxon>
        <taxon>Xylariomycetidae</taxon>
        <taxon>Amphisphaeriales</taxon>
        <taxon>Sporocadaceae</taxon>
        <taxon>Truncatella</taxon>
    </lineage>
</organism>
<comment type="catalytic activity">
    <reaction evidence="8">
        <text>cutin + H2O = cutin monomers.</text>
        <dbReference type="EC" id="3.1.1.74"/>
    </reaction>
</comment>
<evidence type="ECO:0000256" key="8">
    <source>
        <dbReference type="RuleBase" id="RU361263"/>
    </source>
</evidence>
<keyword evidence="6 8" id="KW-0378">Hydrolase</keyword>
<comment type="subcellular location">
    <subcellularLocation>
        <location evidence="1 8">Secreted</location>
    </subcellularLocation>
</comment>
<dbReference type="EC" id="3.1.1.74" evidence="8"/>
<dbReference type="GO" id="GO:0005576">
    <property type="term" value="C:extracellular region"/>
    <property type="evidence" value="ECO:0007669"/>
    <property type="project" value="UniProtKB-SubCell"/>
</dbReference>
<dbReference type="GO" id="GO:0050525">
    <property type="term" value="F:cutinase activity"/>
    <property type="evidence" value="ECO:0007669"/>
    <property type="project" value="UniProtKB-UniRule"/>
</dbReference>
<evidence type="ECO:0000256" key="2">
    <source>
        <dbReference type="ARBA" id="ARBA00007534"/>
    </source>
</evidence>
<keyword evidence="5" id="KW-0732">Signal</keyword>
<dbReference type="PANTHER" id="PTHR33630:SF13">
    <property type="entry name" value="ACETYLXYLAN ESTERASE"/>
    <property type="match status" value="1"/>
</dbReference>
<comment type="caution">
    <text evidence="9">The sequence shown here is derived from an EMBL/GenBank/DDBJ whole genome shotgun (WGS) entry which is preliminary data.</text>
</comment>
<accession>A0A9P8UA70</accession>